<feature type="domain" description="Peptidase M16 N-terminal" evidence="3">
    <location>
        <begin position="34"/>
        <end position="178"/>
    </location>
</feature>
<evidence type="ECO:0000259" key="4">
    <source>
        <dbReference type="Pfam" id="PF05193"/>
    </source>
</evidence>
<dbReference type="PROSITE" id="PS00143">
    <property type="entry name" value="INSULINASE"/>
    <property type="match status" value="1"/>
</dbReference>
<evidence type="ECO:0000259" key="3">
    <source>
        <dbReference type="Pfam" id="PF00675"/>
    </source>
</evidence>
<dbReference type="PANTHER" id="PTHR11851:SF49">
    <property type="entry name" value="MITOCHONDRIAL-PROCESSING PEPTIDASE SUBUNIT ALPHA"/>
    <property type="match status" value="1"/>
</dbReference>
<dbReference type="GO" id="GO:0006508">
    <property type="term" value="P:proteolysis"/>
    <property type="evidence" value="ECO:0007669"/>
    <property type="project" value="InterPro"/>
</dbReference>
<dbReference type="Pfam" id="PF00675">
    <property type="entry name" value="Peptidase_M16"/>
    <property type="match status" value="1"/>
</dbReference>
<dbReference type="Gene3D" id="3.30.830.10">
    <property type="entry name" value="Metalloenzyme, LuxS/M16 peptidase-like"/>
    <property type="match status" value="2"/>
</dbReference>
<dbReference type="InterPro" id="IPR050361">
    <property type="entry name" value="MPP/UQCRC_Complex"/>
</dbReference>
<proteinExistence type="inferred from homology"/>
<protein>
    <recommendedName>
        <fullName evidence="7">Insulinase family protein</fullName>
    </recommendedName>
</protein>
<dbReference type="Pfam" id="PF05193">
    <property type="entry name" value="Peptidase_M16_C"/>
    <property type="match status" value="1"/>
</dbReference>
<evidence type="ECO:0000256" key="1">
    <source>
        <dbReference type="ARBA" id="ARBA00007261"/>
    </source>
</evidence>
<feature type="domain" description="Peptidase M16 C-terminal" evidence="4">
    <location>
        <begin position="187"/>
        <end position="379"/>
    </location>
</feature>
<dbReference type="KEGG" id="dva:DAD186_16500"/>
<sequence>MPVSLDLTAGLDQVLHEQEGAFTRRSILPGGVRLLTERDPGVRSASVGFWLPVGSRDEKPEHAGSTHFLEHLLFKGTPTRSALDIARAFDEVGGESNAVTAKEHTCYYARVRSVDLPMALATLADMVTSASIASDAFTTEREVILEELAMAEDDPTDVGHEALIASVLGEGTTLGRPVGGTPATINDVSVESVREHYRAHYVGANLVVTAVGDVDHDEVAAMLLENLAKGGWKLNSGEAPRPRRAQQGFAYPTASGENRGVEALKAGAVTKRLVRETEQTHLFLGGPAIPAWDERRHSLSVAMAILGGGMSSRLFQEVREKRGLAYSVYGFTAAYRDAGLAGLYAACRPMNAEQVAKLLLEETQRLARDGIEREELARTLGHISGSMALSLEDTQSRMARLATAELVLGSYRTVDEALEAFHGVTRESVREIASEVASALRVRVDVGRTGTA</sequence>
<dbReference type="PATRIC" id="fig|1630135.4.peg.1650"/>
<reference evidence="5 6" key="1">
    <citation type="submission" date="2015-06" db="EMBL/GenBank/DDBJ databases">
        <title>Investigation of pathophysiology for high-risk pregnancy and development of treatment modality based on it.</title>
        <authorList>
            <person name="Kim B.-C."/>
            <person name="Lim S."/>
        </authorList>
    </citation>
    <scope>NUCLEOTIDE SEQUENCE [LARGE SCALE GENOMIC DNA]</scope>
    <source>
        <strain evidence="5 6">AD1-86</strain>
    </source>
</reference>
<dbReference type="InterPro" id="IPR007863">
    <property type="entry name" value="Peptidase_M16_C"/>
</dbReference>
<name>A0A1B0ZJU8_9MICO</name>
<dbReference type="SUPFAM" id="SSF63411">
    <property type="entry name" value="LuxS/MPP-like metallohydrolase"/>
    <property type="match status" value="2"/>
</dbReference>
<dbReference type="RefSeq" id="WP_065248231.1">
    <property type="nucleotide sequence ID" value="NZ_CP012117.1"/>
</dbReference>
<evidence type="ECO:0000313" key="5">
    <source>
        <dbReference type="EMBL" id="ANP28200.1"/>
    </source>
</evidence>
<dbReference type="GO" id="GO:0004222">
    <property type="term" value="F:metalloendopeptidase activity"/>
    <property type="evidence" value="ECO:0007669"/>
    <property type="project" value="InterPro"/>
</dbReference>
<dbReference type="GO" id="GO:0046872">
    <property type="term" value="F:metal ion binding"/>
    <property type="evidence" value="ECO:0007669"/>
    <property type="project" value="InterPro"/>
</dbReference>
<accession>A0A1B0ZJU8</accession>
<dbReference type="InterPro" id="IPR011249">
    <property type="entry name" value="Metalloenz_LuxS/M16"/>
</dbReference>
<dbReference type="InterPro" id="IPR011765">
    <property type="entry name" value="Pept_M16_N"/>
</dbReference>
<comment type="similarity">
    <text evidence="1 2">Belongs to the peptidase M16 family.</text>
</comment>
<gene>
    <name evidence="5" type="ORF">DAD186_16500</name>
</gene>
<dbReference type="PANTHER" id="PTHR11851">
    <property type="entry name" value="METALLOPROTEASE"/>
    <property type="match status" value="1"/>
</dbReference>
<dbReference type="InterPro" id="IPR001431">
    <property type="entry name" value="Pept_M16_Zn_BS"/>
</dbReference>
<dbReference type="EMBL" id="CP012117">
    <property type="protein sequence ID" value="ANP28200.1"/>
    <property type="molecule type" value="Genomic_DNA"/>
</dbReference>
<evidence type="ECO:0000256" key="2">
    <source>
        <dbReference type="RuleBase" id="RU004447"/>
    </source>
</evidence>
<dbReference type="STRING" id="1630135.DAD186_16500"/>
<evidence type="ECO:0000313" key="6">
    <source>
        <dbReference type="Proteomes" id="UP000092596"/>
    </source>
</evidence>
<organism evidence="5 6">
    <name type="scientific">Dermabacter vaginalis</name>
    <dbReference type="NCBI Taxonomy" id="1630135"/>
    <lineage>
        <taxon>Bacteria</taxon>
        <taxon>Bacillati</taxon>
        <taxon>Actinomycetota</taxon>
        <taxon>Actinomycetes</taxon>
        <taxon>Micrococcales</taxon>
        <taxon>Dermabacteraceae</taxon>
        <taxon>Dermabacter</taxon>
    </lineage>
</organism>
<evidence type="ECO:0008006" key="7">
    <source>
        <dbReference type="Google" id="ProtNLM"/>
    </source>
</evidence>
<dbReference type="Proteomes" id="UP000092596">
    <property type="component" value="Chromosome"/>
</dbReference>
<dbReference type="AlphaFoldDB" id="A0A1B0ZJU8"/>